<reference evidence="11 12" key="1">
    <citation type="submission" date="2013-07" db="EMBL/GenBank/DDBJ databases">
        <title>The Genome Sequence of Cryptococcus heveanensis BCC8398.</title>
        <authorList>
            <consortium name="The Broad Institute Genome Sequencing Platform"/>
            <person name="Cuomo C."/>
            <person name="Litvintseva A."/>
            <person name="Chen Y."/>
            <person name="Heitman J."/>
            <person name="Sun S."/>
            <person name="Springer D."/>
            <person name="Dromer F."/>
            <person name="Young S.K."/>
            <person name="Zeng Q."/>
            <person name="Gargeya S."/>
            <person name="Fitzgerald M."/>
            <person name="Abouelleil A."/>
            <person name="Alvarado L."/>
            <person name="Berlin A.M."/>
            <person name="Chapman S.B."/>
            <person name="Dewar J."/>
            <person name="Goldberg J."/>
            <person name="Griggs A."/>
            <person name="Gujja S."/>
            <person name="Hansen M."/>
            <person name="Howarth C."/>
            <person name="Imamovic A."/>
            <person name="Larimer J."/>
            <person name="McCowan C."/>
            <person name="Murphy C."/>
            <person name="Pearson M."/>
            <person name="Priest M."/>
            <person name="Roberts A."/>
            <person name="Saif S."/>
            <person name="Shea T."/>
            <person name="Sykes S."/>
            <person name="Wortman J."/>
            <person name="Nusbaum C."/>
            <person name="Birren B."/>
        </authorList>
    </citation>
    <scope>NUCLEOTIDE SEQUENCE [LARGE SCALE GENOMIC DNA]</scope>
    <source>
        <strain evidence="11 12">BCC8398</strain>
    </source>
</reference>
<evidence type="ECO:0000256" key="5">
    <source>
        <dbReference type="ARBA" id="ARBA00023117"/>
    </source>
</evidence>
<dbReference type="GO" id="GO:0006338">
    <property type="term" value="P:chromatin remodeling"/>
    <property type="evidence" value="ECO:0007669"/>
    <property type="project" value="InterPro"/>
</dbReference>
<dbReference type="PROSITE" id="PS00633">
    <property type="entry name" value="BROMODOMAIN_1"/>
    <property type="match status" value="1"/>
</dbReference>
<dbReference type="Pfam" id="PF00439">
    <property type="entry name" value="Bromodomain"/>
    <property type="match status" value="2"/>
</dbReference>
<dbReference type="PROSITE" id="PS50014">
    <property type="entry name" value="BROMODOMAIN_2"/>
    <property type="match status" value="2"/>
</dbReference>
<feature type="compositionally biased region" description="Low complexity" evidence="9">
    <location>
        <begin position="637"/>
        <end position="659"/>
    </location>
</feature>
<dbReference type="GO" id="GO:0016586">
    <property type="term" value="C:RSC-type complex"/>
    <property type="evidence" value="ECO:0007669"/>
    <property type="project" value="InterPro"/>
</dbReference>
<dbReference type="CDD" id="cd04369">
    <property type="entry name" value="Bromodomain"/>
    <property type="match status" value="1"/>
</dbReference>
<keyword evidence="2" id="KW-0677">Repeat</keyword>
<evidence type="ECO:0000256" key="4">
    <source>
        <dbReference type="ARBA" id="ARBA00023015"/>
    </source>
</evidence>
<feature type="region of interest" description="Disordered" evidence="9">
    <location>
        <begin position="787"/>
        <end position="850"/>
    </location>
</feature>
<accession>A0A1B9GLE6</accession>
<dbReference type="GO" id="GO:0003682">
    <property type="term" value="F:chromatin binding"/>
    <property type="evidence" value="ECO:0007669"/>
    <property type="project" value="TreeGrafter"/>
</dbReference>
<keyword evidence="12" id="KW-1185">Reference proteome</keyword>
<feature type="region of interest" description="Disordered" evidence="9">
    <location>
        <begin position="1"/>
        <end position="112"/>
    </location>
</feature>
<feature type="compositionally biased region" description="Low complexity" evidence="9">
    <location>
        <begin position="862"/>
        <end position="873"/>
    </location>
</feature>
<evidence type="ECO:0000256" key="1">
    <source>
        <dbReference type="ARBA" id="ARBA00004123"/>
    </source>
</evidence>
<feature type="domain" description="Bromo" evidence="10">
    <location>
        <begin position="130"/>
        <end position="200"/>
    </location>
</feature>
<keyword evidence="3" id="KW-0156">Chromatin regulator</keyword>
<feature type="compositionally biased region" description="Polar residues" evidence="9">
    <location>
        <begin position="826"/>
        <end position="837"/>
    </location>
</feature>
<feature type="region of interest" description="Disordered" evidence="9">
    <location>
        <begin position="596"/>
        <end position="724"/>
    </location>
</feature>
<evidence type="ECO:0000256" key="6">
    <source>
        <dbReference type="ARBA" id="ARBA00023163"/>
    </source>
</evidence>
<feature type="compositionally biased region" description="Low complexity" evidence="9">
    <location>
        <begin position="457"/>
        <end position="469"/>
    </location>
</feature>
<evidence type="ECO:0000256" key="7">
    <source>
        <dbReference type="ARBA" id="ARBA00023242"/>
    </source>
</evidence>
<name>A0A1B9GLE6_9TREE</name>
<feature type="compositionally biased region" description="Basic and acidic residues" evidence="9">
    <location>
        <begin position="221"/>
        <end position="235"/>
    </location>
</feature>
<feature type="domain" description="Bromo" evidence="10">
    <location>
        <begin position="323"/>
        <end position="393"/>
    </location>
</feature>
<protein>
    <recommendedName>
        <fullName evidence="10">Bromo domain-containing protein</fullName>
    </recommendedName>
</protein>
<organism evidence="11 12">
    <name type="scientific">Kwoniella heveanensis BCC8398</name>
    <dbReference type="NCBI Taxonomy" id="1296120"/>
    <lineage>
        <taxon>Eukaryota</taxon>
        <taxon>Fungi</taxon>
        <taxon>Dikarya</taxon>
        <taxon>Basidiomycota</taxon>
        <taxon>Agaricomycotina</taxon>
        <taxon>Tremellomycetes</taxon>
        <taxon>Tremellales</taxon>
        <taxon>Cryptococcaceae</taxon>
        <taxon>Kwoniella</taxon>
    </lineage>
</organism>
<dbReference type="OrthoDB" id="6017at2759"/>
<dbReference type="InterPro" id="IPR001487">
    <property type="entry name" value="Bromodomain"/>
</dbReference>
<feature type="region of interest" description="Disordered" evidence="9">
    <location>
        <begin position="277"/>
        <end position="296"/>
    </location>
</feature>
<evidence type="ECO:0000256" key="9">
    <source>
        <dbReference type="SAM" id="MobiDB-lite"/>
    </source>
</evidence>
<dbReference type="PANTHER" id="PTHR16062">
    <property type="entry name" value="SWI/SNF-RELATED"/>
    <property type="match status" value="1"/>
</dbReference>
<dbReference type="PRINTS" id="PR00503">
    <property type="entry name" value="BROMODOMAIN"/>
</dbReference>
<reference evidence="12" key="2">
    <citation type="submission" date="2013-12" db="EMBL/GenBank/DDBJ databases">
        <title>Evolution of pathogenesis and genome organization in the Tremellales.</title>
        <authorList>
            <person name="Cuomo C."/>
            <person name="Litvintseva A."/>
            <person name="Heitman J."/>
            <person name="Chen Y."/>
            <person name="Sun S."/>
            <person name="Springer D."/>
            <person name="Dromer F."/>
            <person name="Young S."/>
            <person name="Zeng Q."/>
            <person name="Chapman S."/>
            <person name="Gujja S."/>
            <person name="Saif S."/>
            <person name="Birren B."/>
        </authorList>
    </citation>
    <scope>NUCLEOTIDE SEQUENCE [LARGE SCALE GENOMIC DNA]</scope>
    <source>
        <strain evidence="12">BCC8398</strain>
    </source>
</reference>
<feature type="compositionally biased region" description="Polar residues" evidence="9">
    <location>
        <begin position="426"/>
        <end position="438"/>
    </location>
</feature>
<comment type="subcellular location">
    <subcellularLocation>
        <location evidence="1">Nucleus</location>
    </subcellularLocation>
</comment>
<dbReference type="Proteomes" id="UP000092666">
    <property type="component" value="Unassembled WGS sequence"/>
</dbReference>
<keyword evidence="5 8" id="KW-0103">Bromodomain</keyword>
<gene>
    <name evidence="11" type="ORF">I316_06588</name>
</gene>
<evidence type="ECO:0000313" key="11">
    <source>
        <dbReference type="EMBL" id="OCF31781.1"/>
    </source>
</evidence>
<dbReference type="PANTHER" id="PTHR16062:SF21">
    <property type="entry name" value="CHROMATIN STRUCTURE-REMODELING COMPLEX SUBUNIT RSC1-RELATED"/>
    <property type="match status" value="1"/>
</dbReference>
<evidence type="ECO:0000256" key="3">
    <source>
        <dbReference type="ARBA" id="ARBA00022853"/>
    </source>
</evidence>
<keyword evidence="7" id="KW-0539">Nucleus</keyword>
<feature type="region of interest" description="Disordered" evidence="9">
    <location>
        <begin position="220"/>
        <end position="272"/>
    </location>
</feature>
<feature type="compositionally biased region" description="Low complexity" evidence="9">
    <location>
        <begin position="791"/>
        <end position="807"/>
    </location>
</feature>
<feature type="compositionally biased region" description="Pro residues" evidence="9">
    <location>
        <begin position="627"/>
        <end position="636"/>
    </location>
</feature>
<dbReference type="SUPFAM" id="SSF47370">
    <property type="entry name" value="Bromodomain"/>
    <property type="match status" value="2"/>
</dbReference>
<evidence type="ECO:0000256" key="2">
    <source>
        <dbReference type="ARBA" id="ARBA00022737"/>
    </source>
</evidence>
<feature type="region of interest" description="Disordered" evidence="9">
    <location>
        <begin position="862"/>
        <end position="888"/>
    </location>
</feature>
<sequence length="931" mass="100772">MAPSSTAQTAKALRGADVNGKQTETSTSTTTTIPVADALPSQNQSQSQKLAQDQEGSTSDSQQQPKVRKKRLGVDPSLIISDGRPKRRRTPSPQPENAETEMDKDPKDPQRAKELGYVIYRRIMDSKDPDGEAMAHPFIKLPNKRAFPDYYETIKHPMSLEMVHAKLDAAEYPTLKSVCADLGQIFTNAKRYNVKESLLFQYAKKLHKMTRTYYASITSPEKIREESESEGEHEQPTTSKSDTKQIAMPVVTKQEDDADMDAEGEDDPEGDVDMETAAQAEGEAPSTAGRAGRKRGSYMKDGPSVYKLIKPVLKNIKETKSNDGRDVCAIFMHLPDRRELPDYYKTIRLPISLEEIEAKQLGRRYESWQEFFSDVELMCTNAMEYNEDESEVYQDAKQIMGLLSHLRHNLLLRLENPQVAKVAKSRLSQNTFTPSPASRPSHLPSHLQNYGPGSGTPGSSYSSSPAMMSGLGGYPQSPLAVGQYPPHPSMIPHNTMHGPGSARSVYPPGFGVAPPNGGGPLPGSAPALGPAPGPGPGHGAYLPALPKGVVTEEIVNNLGRYPVYEQQAWAQSLTPLAQNMYRSILASLDARRRGEMGGGGPAVGMNMGMGVLPPTPSPSSTSSYPRQPLPPQPQPQSQPHTHQYSYPQSQSHHQASASPRPIHNPMHPPTPEPSTYQSQPPHSRPHVPTPSPLSATTPLPPSASPVVSKPAIVKPPRPPLPTIKHLDIHFSSTSSSLSSGGSMALNKGQTQAVRLRLRNMRGITNHSLVLNASTSEFELTAYIDDEPSELSTSPSKPASASVSVSVSNGATESGPDATNGDRRPSISGTTTSASQPVTMPELSLRINGNSGPLPRYIYSSTSTSTTAATTTSSNHTDGRTNGAGEDREIRPKGMRWNVHIPTSKAESKIEVVATKPGALAETTTIFVNRQY</sequence>
<dbReference type="Gene3D" id="1.20.920.10">
    <property type="entry name" value="Bromodomain-like"/>
    <property type="match status" value="2"/>
</dbReference>
<dbReference type="InterPro" id="IPR036427">
    <property type="entry name" value="Bromodomain-like_sf"/>
</dbReference>
<dbReference type="SMART" id="SM00297">
    <property type="entry name" value="BROMO"/>
    <property type="match status" value="2"/>
</dbReference>
<keyword evidence="6" id="KW-0804">Transcription</keyword>
<feature type="region of interest" description="Disordered" evidence="9">
    <location>
        <begin position="425"/>
        <end position="503"/>
    </location>
</feature>
<feature type="compositionally biased region" description="Basic and acidic residues" evidence="9">
    <location>
        <begin position="101"/>
        <end position="112"/>
    </location>
</feature>
<proteinExistence type="predicted"/>
<dbReference type="InterPro" id="IPR037382">
    <property type="entry name" value="Rsc/polybromo"/>
</dbReference>
<feature type="compositionally biased region" description="Low complexity" evidence="9">
    <location>
        <begin position="23"/>
        <end position="32"/>
    </location>
</feature>
<dbReference type="InterPro" id="IPR018359">
    <property type="entry name" value="Bromodomain_CS"/>
</dbReference>
<dbReference type="STRING" id="1296120.A0A1B9GLE6"/>
<evidence type="ECO:0000259" key="10">
    <source>
        <dbReference type="PROSITE" id="PS50014"/>
    </source>
</evidence>
<feature type="compositionally biased region" description="Polar residues" evidence="9">
    <location>
        <begin position="40"/>
        <end position="65"/>
    </location>
</feature>
<dbReference type="EMBL" id="KV700131">
    <property type="protein sequence ID" value="OCF31781.1"/>
    <property type="molecule type" value="Genomic_DNA"/>
</dbReference>
<dbReference type="AlphaFoldDB" id="A0A1B9GLE6"/>
<dbReference type="GO" id="GO:0006368">
    <property type="term" value="P:transcription elongation by RNA polymerase II"/>
    <property type="evidence" value="ECO:0007669"/>
    <property type="project" value="TreeGrafter"/>
</dbReference>
<evidence type="ECO:0000313" key="12">
    <source>
        <dbReference type="Proteomes" id="UP000092666"/>
    </source>
</evidence>
<keyword evidence="4" id="KW-0805">Transcription regulation</keyword>
<feature type="compositionally biased region" description="Acidic residues" evidence="9">
    <location>
        <begin position="256"/>
        <end position="272"/>
    </location>
</feature>
<evidence type="ECO:0000256" key="8">
    <source>
        <dbReference type="PROSITE-ProRule" id="PRU00035"/>
    </source>
</evidence>